<protein>
    <recommendedName>
        <fullName evidence="1">Lipocalin-like domain-containing protein</fullName>
    </recommendedName>
</protein>
<evidence type="ECO:0000313" key="3">
    <source>
        <dbReference type="Proteomes" id="UP000320811"/>
    </source>
</evidence>
<accession>A0A561PL37</accession>
<dbReference type="EMBL" id="VIWO01000006">
    <property type="protein sequence ID" value="TWF38824.1"/>
    <property type="molecule type" value="Genomic_DNA"/>
</dbReference>
<reference evidence="2 3" key="1">
    <citation type="submission" date="2019-06" db="EMBL/GenBank/DDBJ databases">
        <title>Sorghum-associated microbial communities from plants grown in Nebraska, USA.</title>
        <authorList>
            <person name="Schachtman D."/>
        </authorList>
    </citation>
    <scope>NUCLEOTIDE SEQUENCE [LARGE SCALE GENOMIC DNA]</scope>
    <source>
        <strain evidence="2 3">1209</strain>
    </source>
</reference>
<name>A0A561PL37_9BACT</name>
<evidence type="ECO:0000313" key="2">
    <source>
        <dbReference type="EMBL" id="TWF38824.1"/>
    </source>
</evidence>
<organism evidence="2 3">
    <name type="scientific">Chitinophaga polysaccharea</name>
    <dbReference type="NCBI Taxonomy" id="1293035"/>
    <lineage>
        <taxon>Bacteria</taxon>
        <taxon>Pseudomonadati</taxon>
        <taxon>Bacteroidota</taxon>
        <taxon>Chitinophagia</taxon>
        <taxon>Chitinophagales</taxon>
        <taxon>Chitinophagaceae</taxon>
        <taxon>Chitinophaga</taxon>
    </lineage>
</organism>
<feature type="domain" description="Lipocalin-like" evidence="1">
    <location>
        <begin position="33"/>
        <end position="128"/>
    </location>
</feature>
<gene>
    <name evidence="2" type="ORF">FHW36_10645</name>
</gene>
<keyword evidence="3" id="KW-1185">Reference proteome</keyword>
<comment type="caution">
    <text evidence="2">The sequence shown here is derived from an EMBL/GenBank/DDBJ whole genome shotgun (WGS) entry which is preliminary data.</text>
</comment>
<dbReference type="Proteomes" id="UP000320811">
    <property type="component" value="Unassembled WGS sequence"/>
</dbReference>
<dbReference type="RefSeq" id="WP_145671260.1">
    <property type="nucleotide sequence ID" value="NZ_VIWO01000006.1"/>
</dbReference>
<proteinExistence type="predicted"/>
<dbReference type="InterPro" id="IPR024311">
    <property type="entry name" value="Lipocalin-like"/>
</dbReference>
<sequence length="151" mass="16805">MKKAFILPVLLIISCSQEMVTPDPSVDPIVPTLIGKWNSSKSIYIETTYNGTAIISNDTTVSNNDSGYVQFNKDSIYYTYVPNNHGTGQYRDTGVFTLNRNQVETTSTIDGQRALFNINELSGSVLKISYIDTTLIPNGIFITKGFLEYNK</sequence>
<dbReference type="PROSITE" id="PS51257">
    <property type="entry name" value="PROKAR_LIPOPROTEIN"/>
    <property type="match status" value="1"/>
</dbReference>
<dbReference type="AlphaFoldDB" id="A0A561PL37"/>
<dbReference type="Pfam" id="PF13648">
    <property type="entry name" value="Lipocalin_4"/>
    <property type="match status" value="1"/>
</dbReference>
<evidence type="ECO:0000259" key="1">
    <source>
        <dbReference type="Pfam" id="PF13648"/>
    </source>
</evidence>